<feature type="signal peptide" evidence="2">
    <location>
        <begin position="1"/>
        <end position="24"/>
    </location>
</feature>
<dbReference type="Pfam" id="PF13884">
    <property type="entry name" value="Peptidase_S74"/>
    <property type="match status" value="1"/>
</dbReference>
<dbReference type="InterPro" id="IPR030392">
    <property type="entry name" value="S74_ICA"/>
</dbReference>
<keyword evidence="1" id="KW-1133">Transmembrane helix</keyword>
<evidence type="ECO:0000259" key="3">
    <source>
        <dbReference type="PROSITE" id="PS51688"/>
    </source>
</evidence>
<dbReference type="InParanoid" id="A0A6P8I2U7"/>
<evidence type="ECO:0000256" key="2">
    <source>
        <dbReference type="SAM" id="SignalP"/>
    </source>
</evidence>
<evidence type="ECO:0000313" key="4">
    <source>
        <dbReference type="Proteomes" id="UP000515163"/>
    </source>
</evidence>
<organism evidence="4 5">
    <name type="scientific">Actinia tenebrosa</name>
    <name type="common">Australian red waratah sea anemone</name>
    <dbReference type="NCBI Taxonomy" id="6105"/>
    <lineage>
        <taxon>Eukaryota</taxon>
        <taxon>Metazoa</taxon>
        <taxon>Cnidaria</taxon>
        <taxon>Anthozoa</taxon>
        <taxon>Hexacorallia</taxon>
        <taxon>Actiniaria</taxon>
        <taxon>Actiniidae</taxon>
        <taxon>Actinia</taxon>
    </lineage>
</organism>
<feature type="chain" id="PRO_5027836307" evidence="2">
    <location>
        <begin position="25"/>
        <end position="506"/>
    </location>
</feature>
<dbReference type="KEGG" id="aten:116298501"/>
<dbReference type="Gene3D" id="3.40.50.300">
    <property type="entry name" value="P-loop containing nucleotide triphosphate hydrolases"/>
    <property type="match status" value="2"/>
</dbReference>
<dbReference type="SUPFAM" id="SSF52540">
    <property type="entry name" value="P-loop containing nucleoside triphosphate hydrolases"/>
    <property type="match status" value="1"/>
</dbReference>
<dbReference type="Proteomes" id="UP000515163">
    <property type="component" value="Unplaced"/>
</dbReference>
<dbReference type="OrthoDB" id="5983184at2759"/>
<keyword evidence="4" id="KW-1185">Reference proteome</keyword>
<dbReference type="GeneID" id="116298501"/>
<dbReference type="PANTHER" id="PTHR10751">
    <property type="entry name" value="GUANYLATE BINDING PROTEIN"/>
    <property type="match status" value="1"/>
</dbReference>
<name>A0A6P8I2U7_ACTTE</name>
<reference evidence="5" key="1">
    <citation type="submission" date="2025-08" db="UniProtKB">
        <authorList>
            <consortium name="RefSeq"/>
        </authorList>
    </citation>
    <scope>IDENTIFICATION</scope>
    <source>
        <tissue evidence="5">Tentacle</tissue>
    </source>
</reference>
<feature type="domain" description="Peptidase S74" evidence="3">
    <location>
        <begin position="418"/>
        <end position="506"/>
    </location>
</feature>
<dbReference type="PROSITE" id="PS51688">
    <property type="entry name" value="ICA"/>
    <property type="match status" value="1"/>
</dbReference>
<protein>
    <submittedName>
        <fullName evidence="5">Uncharacterized protein LOC116298501</fullName>
    </submittedName>
</protein>
<accession>A0A6P8I2U7</accession>
<evidence type="ECO:0000313" key="5">
    <source>
        <dbReference type="RefSeq" id="XP_031562859.1"/>
    </source>
</evidence>
<dbReference type="AlphaFoldDB" id="A0A6P8I2U7"/>
<gene>
    <name evidence="5" type="primary">LOC116298501</name>
</gene>
<keyword evidence="2" id="KW-0732">Signal</keyword>
<keyword evidence="1" id="KW-0812">Transmembrane</keyword>
<sequence length="506" mass="57187">MAMKENTIIYLALLFPSLCNLNTSTDEAIPLITVQKNGDEAHEFILNPDAISMMKQVSSPVKIIAAIGDARVGKSTALNFIHYTLSNVSSSASDTKNVEEIFVTGDTMNPVTHGVWIAKPNGMNDVILLDVAGVDPGLMLFMKESPSNHTLEFLYKIVRLSEEAFGTKKSEYFPRLTAVLRGALKPPQGYENIDQYITDALITAKWKDESDDQRDAIRTRFPKDHITVFNIPYDASTPKYLKTPKQFLGSEYLESIENLTQHLFELPEKKSLGGAVLDGPALAELAKNLVKDMNDKTRWNDLNPSFYSLFEENLCRKSYEKYIEPLLRLRKAEDMETQKDEKLMLFKENCKLPKCIIQAEIDIDKAITLQKERERQQNDFVTNLKIVVLIAAAVAMVAVVAPVVVVPLLNHFLSRFLSDAQLKENITVLYNSEYETIGLRGVEWVWNKEAERLGLSGKESGVVAQEVELLYPWAVTEGHDGYQQVNYLALRLLIWTKKFQQKAVKT</sequence>
<dbReference type="RefSeq" id="XP_031562859.1">
    <property type="nucleotide sequence ID" value="XM_031706999.1"/>
</dbReference>
<keyword evidence="1" id="KW-0472">Membrane</keyword>
<dbReference type="InterPro" id="IPR027417">
    <property type="entry name" value="P-loop_NTPase"/>
</dbReference>
<evidence type="ECO:0000256" key="1">
    <source>
        <dbReference type="SAM" id="Phobius"/>
    </source>
</evidence>
<proteinExistence type="predicted"/>
<feature type="transmembrane region" description="Helical" evidence="1">
    <location>
        <begin position="386"/>
        <end position="409"/>
    </location>
</feature>